<dbReference type="RefSeq" id="WP_377816231.1">
    <property type="nucleotide sequence ID" value="NZ_JBHSLU010000012.1"/>
</dbReference>
<evidence type="ECO:0000256" key="1">
    <source>
        <dbReference type="SAM" id="MobiDB-lite"/>
    </source>
</evidence>
<comment type="caution">
    <text evidence="2">The sequence shown here is derived from an EMBL/GenBank/DDBJ whole genome shotgun (WGS) entry which is preliminary data.</text>
</comment>
<evidence type="ECO:0000313" key="2">
    <source>
        <dbReference type="EMBL" id="MFC5505140.1"/>
    </source>
</evidence>
<accession>A0ABW0NYE5</accession>
<evidence type="ECO:0000313" key="3">
    <source>
        <dbReference type="Proteomes" id="UP001596060"/>
    </source>
</evidence>
<feature type="region of interest" description="Disordered" evidence="1">
    <location>
        <begin position="252"/>
        <end position="274"/>
    </location>
</feature>
<gene>
    <name evidence="2" type="ORF">ACFPN9_07710</name>
</gene>
<protein>
    <submittedName>
        <fullName evidence="2">Uncharacterized protein</fullName>
    </submittedName>
</protein>
<name>A0ABW0NYE5_9HYPH</name>
<dbReference type="EMBL" id="JBHSLU010000012">
    <property type="protein sequence ID" value="MFC5505140.1"/>
    <property type="molecule type" value="Genomic_DNA"/>
</dbReference>
<dbReference type="Proteomes" id="UP001596060">
    <property type="component" value="Unassembled WGS sequence"/>
</dbReference>
<sequence length="274" mass="29874">MKTIGIEAFLSWAYREELPKAEAGTGQALTGTLGGTLAGGWDAVSRQGELMAETVRDGRVNAFGVLPLSIDCGPPHPDALVAHKAVSALDCWEIGLPEDWDPLADMHLSEADRRDAVARAMPRIVVGREGVARFRQRPAELVRHHAIMRSAPCWEAQAPVSKFVTGPTGNPAWFRRVTVTEGMTTFEREVDGFNQRTRRPWPGAYKKTYLDPDPAFAAADRAEYEIWHAAVAHVTETLANAALAGHRVLPPARPARPWEGRGDAARAPLTATFA</sequence>
<organism evidence="2 3">
    <name type="scientific">Bosea massiliensis</name>
    <dbReference type="NCBI Taxonomy" id="151419"/>
    <lineage>
        <taxon>Bacteria</taxon>
        <taxon>Pseudomonadati</taxon>
        <taxon>Pseudomonadota</taxon>
        <taxon>Alphaproteobacteria</taxon>
        <taxon>Hyphomicrobiales</taxon>
        <taxon>Boseaceae</taxon>
        <taxon>Bosea</taxon>
    </lineage>
</organism>
<proteinExistence type="predicted"/>
<keyword evidence="3" id="KW-1185">Reference proteome</keyword>
<reference evidence="3" key="1">
    <citation type="journal article" date="2019" name="Int. J. Syst. Evol. Microbiol.">
        <title>The Global Catalogue of Microorganisms (GCM) 10K type strain sequencing project: providing services to taxonomists for standard genome sequencing and annotation.</title>
        <authorList>
            <consortium name="The Broad Institute Genomics Platform"/>
            <consortium name="The Broad Institute Genome Sequencing Center for Infectious Disease"/>
            <person name="Wu L."/>
            <person name="Ma J."/>
        </authorList>
    </citation>
    <scope>NUCLEOTIDE SEQUENCE [LARGE SCALE GENOMIC DNA]</scope>
    <source>
        <strain evidence="3">CCUG 43117</strain>
    </source>
</reference>